<organism evidence="3 4">
    <name type="scientific">Streptomyces bullii</name>
    <dbReference type="NCBI Taxonomy" id="349910"/>
    <lineage>
        <taxon>Bacteria</taxon>
        <taxon>Bacillati</taxon>
        <taxon>Actinomycetota</taxon>
        <taxon>Actinomycetes</taxon>
        <taxon>Kitasatosporales</taxon>
        <taxon>Streptomycetaceae</taxon>
        <taxon>Streptomyces</taxon>
    </lineage>
</organism>
<dbReference type="PANTHER" id="PTHR24637">
    <property type="entry name" value="COLLAGEN"/>
    <property type="match status" value="1"/>
</dbReference>
<feature type="transmembrane region" description="Helical" evidence="2">
    <location>
        <begin position="12"/>
        <end position="33"/>
    </location>
</feature>
<dbReference type="InterPro" id="IPR008160">
    <property type="entry name" value="Collagen"/>
</dbReference>
<dbReference type="RefSeq" id="WP_381019135.1">
    <property type="nucleotide sequence ID" value="NZ_JBHSNY010000003.1"/>
</dbReference>
<keyword evidence="2" id="KW-0472">Membrane</keyword>
<protein>
    <submittedName>
        <fullName evidence="3">Collagen-like protein</fullName>
    </submittedName>
</protein>
<evidence type="ECO:0000313" key="4">
    <source>
        <dbReference type="Proteomes" id="UP001596154"/>
    </source>
</evidence>
<proteinExistence type="predicted"/>
<dbReference type="Pfam" id="PF01391">
    <property type="entry name" value="Collagen"/>
    <property type="match status" value="1"/>
</dbReference>
<feature type="compositionally biased region" description="Low complexity" evidence="1">
    <location>
        <begin position="176"/>
        <end position="185"/>
    </location>
</feature>
<sequence>MTRTERALARRWRPVALLCWLVALSGAVVIIWGRIDAEATARQHATAEAREAVAEANRRGDAVSTLAGDVRALRAQVRSEGEQPVAPDPSDAIKDLPARAEVPVPIPGQKGDPGEPGRPGKDGAPGTPGEDGSDGAPGEPGAAGEPGQDGAQGPMGPEGPQGPQGEQGPPGERGPQGEQGPRGEQGPPGPDCPDGYSLQAPSWDPDALVCRRNGAPDPEPSPSSSGLLAVGLDPYRRQYP</sequence>
<dbReference type="PANTHER" id="PTHR24637:SF388">
    <property type="entry name" value="NEMATODE CUTICLE COLLAGEN N-TERMINAL DOMAIN-CONTAINING PROTEIN"/>
    <property type="match status" value="1"/>
</dbReference>
<keyword evidence="4" id="KW-1185">Reference proteome</keyword>
<gene>
    <name evidence="3" type="ORF">ACFPZJ_08200</name>
</gene>
<reference evidence="4" key="1">
    <citation type="journal article" date="2019" name="Int. J. Syst. Evol. Microbiol.">
        <title>The Global Catalogue of Microorganisms (GCM) 10K type strain sequencing project: providing services to taxonomists for standard genome sequencing and annotation.</title>
        <authorList>
            <consortium name="The Broad Institute Genomics Platform"/>
            <consortium name="The Broad Institute Genome Sequencing Center for Infectious Disease"/>
            <person name="Wu L."/>
            <person name="Ma J."/>
        </authorList>
    </citation>
    <scope>NUCLEOTIDE SEQUENCE [LARGE SCALE GENOMIC DNA]</scope>
    <source>
        <strain evidence="4">CGMCC 4.7248</strain>
    </source>
</reference>
<accession>A0ABW0UMZ8</accession>
<keyword evidence="2" id="KW-0812">Transmembrane</keyword>
<dbReference type="Proteomes" id="UP001596154">
    <property type="component" value="Unassembled WGS sequence"/>
</dbReference>
<comment type="caution">
    <text evidence="3">The sequence shown here is derived from an EMBL/GenBank/DDBJ whole genome shotgun (WGS) entry which is preliminary data.</text>
</comment>
<name>A0ABW0UMZ8_9ACTN</name>
<feature type="compositionally biased region" description="Low complexity" evidence="1">
    <location>
        <begin position="161"/>
        <end position="170"/>
    </location>
</feature>
<dbReference type="EMBL" id="JBHSNY010000003">
    <property type="protein sequence ID" value="MFC5633774.1"/>
    <property type="molecule type" value="Genomic_DNA"/>
</dbReference>
<evidence type="ECO:0000256" key="1">
    <source>
        <dbReference type="SAM" id="MobiDB-lite"/>
    </source>
</evidence>
<feature type="compositionally biased region" description="Low complexity" evidence="1">
    <location>
        <begin position="128"/>
        <end position="155"/>
    </location>
</feature>
<evidence type="ECO:0000313" key="3">
    <source>
        <dbReference type="EMBL" id="MFC5633774.1"/>
    </source>
</evidence>
<feature type="compositionally biased region" description="Basic and acidic residues" evidence="1">
    <location>
        <begin position="112"/>
        <end position="121"/>
    </location>
</feature>
<keyword evidence="2" id="KW-1133">Transmembrane helix</keyword>
<feature type="region of interest" description="Disordered" evidence="1">
    <location>
        <begin position="76"/>
        <end position="240"/>
    </location>
</feature>
<evidence type="ECO:0000256" key="2">
    <source>
        <dbReference type="SAM" id="Phobius"/>
    </source>
</evidence>